<feature type="chain" id="PRO_5038334230" description="Lipoprotein" evidence="1">
    <location>
        <begin position="21"/>
        <end position="153"/>
    </location>
</feature>
<keyword evidence="1" id="KW-0732">Signal</keyword>
<sequence length="153" mass="15949">MRRVLLAPALLAVLAVGGCGGNVTGPLSAVSAKDERAKDERHERCDAATKTVVDGLAAILKRIDTEPPRNARAALSDETGSAIQGLVLDLVDRCEQPLLEPALVNVITGVAGHDSATALGRVFRSKTLDGLCRMTRDAGYQFTAQAGVVCGGR</sequence>
<proteinExistence type="predicted"/>
<dbReference type="PROSITE" id="PS51257">
    <property type="entry name" value="PROKAR_LIPOPROTEIN"/>
    <property type="match status" value="1"/>
</dbReference>
<reference evidence="2 3" key="1">
    <citation type="submission" date="2019-07" db="EMBL/GenBank/DDBJ databases">
        <title>Whole genome shotgun sequence of Pseudonocardia asaccharolytica NBRC 16224.</title>
        <authorList>
            <person name="Hosoyama A."/>
            <person name="Uohara A."/>
            <person name="Ohji S."/>
            <person name="Ichikawa N."/>
        </authorList>
    </citation>
    <scope>NUCLEOTIDE SEQUENCE [LARGE SCALE GENOMIC DNA]</scope>
    <source>
        <strain evidence="2 3">NBRC 16224</strain>
    </source>
</reference>
<dbReference type="AlphaFoldDB" id="A0A511D7G8"/>
<dbReference type="EMBL" id="BJVI01000077">
    <property type="protein sequence ID" value="GEL20557.1"/>
    <property type="molecule type" value="Genomic_DNA"/>
</dbReference>
<gene>
    <name evidence="2" type="ORF">PA7_43940</name>
</gene>
<organism evidence="2 3">
    <name type="scientific">Pseudonocardia asaccharolytica DSM 44247 = NBRC 16224</name>
    <dbReference type="NCBI Taxonomy" id="1123024"/>
    <lineage>
        <taxon>Bacteria</taxon>
        <taxon>Bacillati</taxon>
        <taxon>Actinomycetota</taxon>
        <taxon>Actinomycetes</taxon>
        <taxon>Pseudonocardiales</taxon>
        <taxon>Pseudonocardiaceae</taxon>
        <taxon>Pseudonocardia</taxon>
    </lineage>
</organism>
<evidence type="ECO:0000256" key="1">
    <source>
        <dbReference type="SAM" id="SignalP"/>
    </source>
</evidence>
<protein>
    <recommendedName>
        <fullName evidence="4">Lipoprotein</fullName>
    </recommendedName>
</protein>
<evidence type="ECO:0000313" key="2">
    <source>
        <dbReference type="EMBL" id="GEL20557.1"/>
    </source>
</evidence>
<evidence type="ECO:0008006" key="4">
    <source>
        <dbReference type="Google" id="ProtNLM"/>
    </source>
</evidence>
<accession>A0A511D7G8</accession>
<name>A0A511D7G8_9PSEU</name>
<dbReference type="Proteomes" id="UP000321328">
    <property type="component" value="Unassembled WGS sequence"/>
</dbReference>
<keyword evidence="3" id="KW-1185">Reference proteome</keyword>
<feature type="signal peptide" evidence="1">
    <location>
        <begin position="1"/>
        <end position="20"/>
    </location>
</feature>
<dbReference type="STRING" id="1123024.GCA_000423625_04863"/>
<evidence type="ECO:0000313" key="3">
    <source>
        <dbReference type="Proteomes" id="UP000321328"/>
    </source>
</evidence>
<comment type="caution">
    <text evidence="2">The sequence shown here is derived from an EMBL/GenBank/DDBJ whole genome shotgun (WGS) entry which is preliminary data.</text>
</comment>